<dbReference type="AlphaFoldDB" id="A0A6J4IY36"/>
<feature type="region of interest" description="Disordered" evidence="1">
    <location>
        <begin position="1"/>
        <end position="40"/>
    </location>
</feature>
<reference evidence="2" key="1">
    <citation type="submission" date="2020-02" db="EMBL/GenBank/DDBJ databases">
        <authorList>
            <person name="Meier V. D."/>
        </authorList>
    </citation>
    <scope>NUCLEOTIDE SEQUENCE</scope>
    <source>
        <strain evidence="2">AVDCRST_MAG04</strain>
    </source>
</reference>
<feature type="compositionally biased region" description="Basic and acidic residues" evidence="1">
    <location>
        <begin position="8"/>
        <end position="29"/>
    </location>
</feature>
<sequence>DQRHPVRSRGDPRLGADPEGHRPFRDRVGGEGQPHPRGAYPARARLGAALRLARRLGAGGGRRSGRPSGRRRRDGFRRRRFGGVRRVGRRGGGREAPGVDRFAHGRRGVPRAGAGRGAVRDRGLQGGAGADLAADRGDEDLQPGPRAARRHRVPHPGGGGHAGGIRRTLDDRGI</sequence>
<feature type="non-terminal residue" evidence="2">
    <location>
        <position position="1"/>
    </location>
</feature>
<evidence type="ECO:0000313" key="2">
    <source>
        <dbReference type="EMBL" id="CAA9262653.1"/>
    </source>
</evidence>
<accession>A0A6J4IY36</accession>
<protein>
    <submittedName>
        <fullName evidence="2">Biotin carboxyl carrier protein of acetyl-CoA carboxylase</fullName>
    </submittedName>
</protein>
<name>A0A6J4IY36_9PROT</name>
<feature type="region of interest" description="Disordered" evidence="1">
    <location>
        <begin position="54"/>
        <end position="174"/>
    </location>
</feature>
<gene>
    <name evidence="2" type="ORF">AVDCRST_MAG04-2648</name>
</gene>
<feature type="non-terminal residue" evidence="2">
    <location>
        <position position="174"/>
    </location>
</feature>
<evidence type="ECO:0000256" key="1">
    <source>
        <dbReference type="SAM" id="MobiDB-lite"/>
    </source>
</evidence>
<feature type="compositionally biased region" description="Basic residues" evidence="1">
    <location>
        <begin position="63"/>
        <end position="91"/>
    </location>
</feature>
<organism evidence="2">
    <name type="scientific">uncultured Acetobacteraceae bacterium</name>
    <dbReference type="NCBI Taxonomy" id="169975"/>
    <lineage>
        <taxon>Bacteria</taxon>
        <taxon>Pseudomonadati</taxon>
        <taxon>Pseudomonadota</taxon>
        <taxon>Alphaproteobacteria</taxon>
        <taxon>Acetobacterales</taxon>
        <taxon>Acetobacteraceae</taxon>
        <taxon>environmental samples</taxon>
    </lineage>
</organism>
<proteinExistence type="predicted"/>
<dbReference type="EMBL" id="CADCTL010000186">
    <property type="protein sequence ID" value="CAA9262653.1"/>
    <property type="molecule type" value="Genomic_DNA"/>
</dbReference>